<dbReference type="RefSeq" id="WP_191696321.1">
    <property type="nucleotide sequence ID" value="NZ_JACSQO010000001.1"/>
</dbReference>
<dbReference type="PROSITE" id="PS51186">
    <property type="entry name" value="GNAT"/>
    <property type="match status" value="1"/>
</dbReference>
<comment type="similarity">
    <text evidence="3">Belongs to the acetyltransferase family. RimJ subfamily.</text>
</comment>
<evidence type="ECO:0000256" key="1">
    <source>
        <dbReference type="ARBA" id="ARBA00022679"/>
    </source>
</evidence>
<evidence type="ECO:0000313" key="6">
    <source>
        <dbReference type="Proteomes" id="UP000640786"/>
    </source>
</evidence>
<comment type="caution">
    <text evidence="5">The sequence shown here is derived from an EMBL/GenBank/DDBJ whole genome shotgun (WGS) entry which is preliminary data.</text>
</comment>
<dbReference type="PANTHER" id="PTHR43792">
    <property type="entry name" value="GNAT FAMILY, PUTATIVE (AFU_ORTHOLOGUE AFUA_3G00765)-RELATED-RELATED"/>
    <property type="match status" value="1"/>
</dbReference>
<organism evidence="5 6">
    <name type="scientific">Psychrobacillus faecigallinarum</name>
    <dbReference type="NCBI Taxonomy" id="2762235"/>
    <lineage>
        <taxon>Bacteria</taxon>
        <taxon>Bacillati</taxon>
        <taxon>Bacillota</taxon>
        <taxon>Bacilli</taxon>
        <taxon>Bacillales</taxon>
        <taxon>Bacillaceae</taxon>
        <taxon>Psychrobacillus</taxon>
    </lineage>
</organism>
<dbReference type="Gene3D" id="3.40.630.30">
    <property type="match status" value="1"/>
</dbReference>
<dbReference type="Pfam" id="PF13302">
    <property type="entry name" value="Acetyltransf_3"/>
    <property type="match status" value="1"/>
</dbReference>
<dbReference type="InterPro" id="IPR016181">
    <property type="entry name" value="Acyl_CoA_acyltransferase"/>
</dbReference>
<dbReference type="Proteomes" id="UP000640786">
    <property type="component" value="Unassembled WGS sequence"/>
</dbReference>
<accession>A0ABR8R428</accession>
<dbReference type="PANTHER" id="PTHR43792:SF8">
    <property type="entry name" value="[RIBOSOMAL PROTEIN US5]-ALANINE N-ACETYLTRANSFERASE"/>
    <property type="match status" value="1"/>
</dbReference>
<evidence type="ECO:0000313" key="5">
    <source>
        <dbReference type="EMBL" id="MBD7942543.1"/>
    </source>
</evidence>
<feature type="domain" description="N-acetyltransferase" evidence="4">
    <location>
        <begin position="7"/>
        <end position="177"/>
    </location>
</feature>
<reference evidence="5 6" key="1">
    <citation type="submission" date="2020-08" db="EMBL/GenBank/DDBJ databases">
        <title>A Genomic Blueprint of the Chicken Gut Microbiome.</title>
        <authorList>
            <person name="Gilroy R."/>
            <person name="Ravi A."/>
            <person name="Getino M."/>
            <person name="Pursley I."/>
            <person name="Horton D.L."/>
            <person name="Alikhan N.-F."/>
            <person name="Baker D."/>
            <person name="Gharbi K."/>
            <person name="Hall N."/>
            <person name="Watson M."/>
            <person name="Adriaenssens E.M."/>
            <person name="Foster-Nyarko E."/>
            <person name="Jarju S."/>
            <person name="Secka A."/>
            <person name="Antonio M."/>
            <person name="Oren A."/>
            <person name="Chaudhuri R."/>
            <person name="La Ragione R.M."/>
            <person name="Hildebrand F."/>
            <person name="Pallen M.J."/>
        </authorList>
    </citation>
    <scope>NUCLEOTIDE SEQUENCE [LARGE SCALE GENOMIC DNA]</scope>
    <source>
        <strain evidence="5 6">Sa2BUA9</strain>
    </source>
</reference>
<protein>
    <submittedName>
        <fullName evidence="5">GNAT family N-acetyltransferase</fullName>
    </submittedName>
</protein>
<keyword evidence="6" id="KW-1185">Reference proteome</keyword>
<dbReference type="InterPro" id="IPR000182">
    <property type="entry name" value="GNAT_dom"/>
</dbReference>
<dbReference type="SUPFAM" id="SSF55729">
    <property type="entry name" value="Acyl-CoA N-acyltransferases (Nat)"/>
    <property type="match status" value="1"/>
</dbReference>
<dbReference type="InterPro" id="IPR051531">
    <property type="entry name" value="N-acetyltransferase"/>
</dbReference>
<gene>
    <name evidence="5" type="ORF">H9650_00270</name>
</gene>
<dbReference type="EMBL" id="JACSQO010000001">
    <property type="protein sequence ID" value="MBD7942543.1"/>
    <property type="molecule type" value="Genomic_DNA"/>
</dbReference>
<evidence type="ECO:0000256" key="3">
    <source>
        <dbReference type="ARBA" id="ARBA00038502"/>
    </source>
</evidence>
<name>A0ABR8R428_9BACI</name>
<proteinExistence type="inferred from homology"/>
<keyword evidence="1" id="KW-0808">Transferase</keyword>
<evidence type="ECO:0000259" key="4">
    <source>
        <dbReference type="PROSITE" id="PS51186"/>
    </source>
</evidence>
<sequence>MSKPLNVYIRPFILSDAEELLNLEKRNRAFQQNYSVSLPENYWTIETQKELIEKWAENIKKDIGYQFGIFKIDGDVLIGSISLFQVFRGPRQSALLGYSLDQEHNGRGYTTEATNLVIEYAFEKLNLHRIEAGVMPDNIGSIRVLEKAGFHNEGLAKKSVEINGSWEDHQMYAILNPKH</sequence>
<evidence type="ECO:0000256" key="2">
    <source>
        <dbReference type="ARBA" id="ARBA00023315"/>
    </source>
</evidence>
<keyword evidence="2" id="KW-0012">Acyltransferase</keyword>